<feature type="compositionally biased region" description="Gly residues" evidence="4">
    <location>
        <begin position="122"/>
        <end position="145"/>
    </location>
</feature>
<dbReference type="InterPro" id="IPR012340">
    <property type="entry name" value="NA-bd_OB-fold"/>
</dbReference>
<feature type="region of interest" description="Disordered" evidence="4">
    <location>
        <begin position="118"/>
        <end position="211"/>
    </location>
</feature>
<sequence>MAGDTVITVIGNLTADPELRFTPSGAAVANFTVASTPRAFDRQSNEWKDQETLFMRCSVWREAAENVAESLTKGTRVIVQGRLKARSYETKEGERRTSTELEVDEIGPSMRYATAKVNRNSRGGGNSYGGNQGFGGGQGGFGGGQSSNQGGFNDQQGGGFGGNQGGQGGGFNGNQGSRGGQQQRQQGGDPWGQSSGGNYDWGADSEDEPPF</sequence>
<dbReference type="Gene3D" id="2.40.50.140">
    <property type="entry name" value="Nucleic acid-binding proteins"/>
    <property type="match status" value="1"/>
</dbReference>
<evidence type="ECO:0000256" key="3">
    <source>
        <dbReference type="RuleBase" id="RU000524"/>
    </source>
</evidence>
<gene>
    <name evidence="5" type="primary">ssb</name>
    <name evidence="5" type="ORF">CIB50_0000711</name>
</gene>
<evidence type="ECO:0000256" key="1">
    <source>
        <dbReference type="ARBA" id="ARBA00023125"/>
    </source>
</evidence>
<dbReference type="AlphaFoldDB" id="A0A7D7KYL9"/>
<dbReference type="PROSITE" id="PS50935">
    <property type="entry name" value="SSB"/>
    <property type="match status" value="1"/>
</dbReference>
<dbReference type="GO" id="GO:0009295">
    <property type="term" value="C:nucleoid"/>
    <property type="evidence" value="ECO:0007669"/>
    <property type="project" value="TreeGrafter"/>
</dbReference>
<evidence type="ECO:0000256" key="4">
    <source>
        <dbReference type="SAM" id="MobiDB-lite"/>
    </source>
</evidence>
<dbReference type="GO" id="GO:0003697">
    <property type="term" value="F:single-stranded DNA binding"/>
    <property type="evidence" value="ECO:0007669"/>
    <property type="project" value="UniProtKB-UniRule"/>
</dbReference>
<dbReference type="InterPro" id="IPR011344">
    <property type="entry name" value="ssDNA-bd"/>
</dbReference>
<dbReference type="Pfam" id="PF00436">
    <property type="entry name" value="SSB"/>
    <property type="match status" value="1"/>
</dbReference>
<keyword evidence="6" id="KW-1185">Reference proteome</keyword>
<evidence type="ECO:0000313" key="6">
    <source>
        <dbReference type="Proteomes" id="UP000216825"/>
    </source>
</evidence>
<dbReference type="HAMAP" id="MF_00984">
    <property type="entry name" value="SSB"/>
    <property type="match status" value="1"/>
</dbReference>
<accession>A0A7D7KYL9</accession>
<organism evidence="5 6">
    <name type="scientific">Kocuria varians</name>
    <name type="common">Micrococcus varians</name>
    <dbReference type="NCBI Taxonomy" id="1272"/>
    <lineage>
        <taxon>Bacteria</taxon>
        <taxon>Bacillati</taxon>
        <taxon>Actinomycetota</taxon>
        <taxon>Actinomycetes</taxon>
        <taxon>Micrococcales</taxon>
        <taxon>Micrococcaceae</taxon>
        <taxon>Kocuria</taxon>
    </lineage>
</organism>
<reference evidence="5" key="2">
    <citation type="submission" date="2020-07" db="EMBL/GenBank/DDBJ databases">
        <title>Genome of starter culture bacteria Kocuria salsicia reveals its technological properties and safety for usage in meat industry.</title>
        <authorList>
            <person name="Michael M."/>
            <person name="Konstantin K."/>
            <person name="Evgenii K."/>
            <person name="Galina S."/>
            <person name="Oksana K."/>
            <person name="Andrei L."/>
        </authorList>
    </citation>
    <scope>NUCLEOTIDE SEQUENCE [LARGE SCALE GENOMIC DNA]</scope>
    <source>
        <strain evidence="5">80</strain>
    </source>
</reference>
<comment type="caution">
    <text evidence="2">Lacks conserved residue(s) required for the propagation of feature annotation.</text>
</comment>
<comment type="subunit">
    <text evidence="2">Homotetramer.</text>
</comment>
<dbReference type="EMBL" id="CP059343">
    <property type="protein sequence ID" value="QMS56011.1"/>
    <property type="molecule type" value="Genomic_DNA"/>
</dbReference>
<evidence type="ECO:0000256" key="2">
    <source>
        <dbReference type="HAMAP-Rule" id="MF_00984"/>
    </source>
</evidence>
<feature type="compositionally biased region" description="Low complexity" evidence="4">
    <location>
        <begin position="146"/>
        <end position="155"/>
    </location>
</feature>
<feature type="compositionally biased region" description="Gly residues" evidence="4">
    <location>
        <begin position="156"/>
        <end position="179"/>
    </location>
</feature>
<name>A0A7D7KYL9_KOCVA</name>
<protein>
    <recommendedName>
        <fullName evidence="2 3">Single-stranded DNA-binding protein</fullName>
        <shortName evidence="2">SSB</shortName>
    </recommendedName>
</protein>
<dbReference type="InterPro" id="IPR000424">
    <property type="entry name" value="Primosome_PriB/ssb"/>
</dbReference>
<evidence type="ECO:0000313" key="5">
    <source>
        <dbReference type="EMBL" id="QMS56011.1"/>
    </source>
</evidence>
<proteinExistence type="inferred from homology"/>
<dbReference type="NCBIfam" id="NF005851">
    <property type="entry name" value="PRK07772.1"/>
    <property type="match status" value="1"/>
</dbReference>
<dbReference type="KEGG" id="kvr:CIB50_0000711"/>
<dbReference type="PANTHER" id="PTHR10302">
    <property type="entry name" value="SINGLE-STRANDED DNA-BINDING PROTEIN"/>
    <property type="match status" value="1"/>
</dbReference>
<dbReference type="NCBIfam" id="TIGR00621">
    <property type="entry name" value="ssb"/>
    <property type="match status" value="1"/>
</dbReference>
<dbReference type="SUPFAM" id="SSF50249">
    <property type="entry name" value="Nucleic acid-binding proteins"/>
    <property type="match status" value="1"/>
</dbReference>
<reference evidence="5" key="1">
    <citation type="submission" date="2017-08" db="EMBL/GenBank/DDBJ databases">
        <authorList>
            <person name="Minaev M."/>
            <person name="Kurbakov K.A."/>
            <person name="Solodovnikova G.I."/>
            <person name="Kuznetsova O.A."/>
            <person name="Lisitsyn A.B."/>
        </authorList>
    </citation>
    <scope>NUCLEOTIDE SEQUENCE</scope>
    <source>
        <strain evidence="5">80</strain>
    </source>
</reference>
<keyword evidence="1 2" id="KW-0238">DNA-binding</keyword>
<dbReference type="RefSeq" id="WP_094393259.1">
    <property type="nucleotide sequence ID" value="NZ_CP059343.1"/>
</dbReference>
<dbReference type="Proteomes" id="UP000216825">
    <property type="component" value="Chromosome"/>
</dbReference>
<dbReference type="PANTHER" id="PTHR10302:SF27">
    <property type="entry name" value="SINGLE-STRANDED DNA-BINDING PROTEIN"/>
    <property type="match status" value="1"/>
</dbReference>
<dbReference type="GO" id="GO:0006260">
    <property type="term" value="P:DNA replication"/>
    <property type="evidence" value="ECO:0007669"/>
    <property type="project" value="InterPro"/>
</dbReference>
<dbReference type="CDD" id="cd04496">
    <property type="entry name" value="SSB_OBF"/>
    <property type="match status" value="1"/>
</dbReference>